<gene>
    <name evidence="2" type="ORF">ROHU_035647</name>
</gene>
<dbReference type="AlphaFoldDB" id="A0A498LA31"/>
<evidence type="ECO:0000256" key="1">
    <source>
        <dbReference type="SAM" id="MobiDB-lite"/>
    </source>
</evidence>
<feature type="region of interest" description="Disordered" evidence="1">
    <location>
        <begin position="464"/>
        <end position="487"/>
    </location>
</feature>
<sequence>MESLCGGSAPCGQDSGFGSDSARLRIVQIERQSGAGQHRLARPSQQPTITKNLSFIPFDVFLTAGRISLMTYATTPASKPPADASPRPGKGALDVPEDEAVRGGGLSSLTADDLLNGNAAVGPTGVLEGVSAPGRTSARQALGVTVVRQPGRRGDKDCNLQPLLFLQVTQPSVLISCHHRKQRLELSLFDLALKGVAADYKSLDAGKSLPEALDYSVFWLQTVAGEADSRTGIPPPLLSVVVRDFLTGPELKVDVSRPVRVSPTLAKIEQAKVFWKKLFPEREGDAHPRTPAGSAPRCSDAPPTTDLLLRSLQSPVPFHKISLRTVQMVVSAEMEAHAARPGLTLSVSAMTGALTLKNAVKPADGFKEVCLSVQCEDVLVRTCVKDRSAVFVGPFSCSADLEAHWCRHSGSSAPDSPGPPRVLIDMKGGLLQVFWGQQQFNCLSEIQEQLQNYWNQMSRTEAESNEKPLLSTLPPTPRPAQSEHSSDDLRTGLFQYIQDSGNTHTHTHTSYTASYSSHKRV</sequence>
<dbReference type="InterPro" id="IPR039782">
    <property type="entry name" value="VPS13B"/>
</dbReference>
<reference evidence="2 3" key="1">
    <citation type="submission" date="2018-03" db="EMBL/GenBank/DDBJ databases">
        <title>Draft genome sequence of Rohu Carp (Labeo rohita).</title>
        <authorList>
            <person name="Das P."/>
            <person name="Kushwaha B."/>
            <person name="Joshi C.G."/>
            <person name="Kumar D."/>
            <person name="Nagpure N.S."/>
            <person name="Sahoo L."/>
            <person name="Das S.P."/>
            <person name="Bit A."/>
            <person name="Patnaik S."/>
            <person name="Meher P.K."/>
            <person name="Jayasankar P."/>
            <person name="Koringa P.G."/>
            <person name="Patel N.V."/>
            <person name="Hinsu A.T."/>
            <person name="Kumar R."/>
            <person name="Pandey M."/>
            <person name="Agarwal S."/>
            <person name="Srivastava S."/>
            <person name="Singh M."/>
            <person name="Iquebal M.A."/>
            <person name="Jaiswal S."/>
            <person name="Angadi U.B."/>
            <person name="Kumar N."/>
            <person name="Raza M."/>
            <person name="Shah T.M."/>
            <person name="Rai A."/>
            <person name="Jena J.K."/>
        </authorList>
    </citation>
    <scope>NUCLEOTIDE SEQUENCE [LARGE SCALE GENOMIC DNA]</scope>
    <source>
        <strain evidence="2">DASCIFA01</strain>
        <tissue evidence="2">Testis</tissue>
    </source>
</reference>
<organism evidence="2 3">
    <name type="scientific">Labeo rohita</name>
    <name type="common">Indian major carp</name>
    <name type="synonym">Cyprinus rohita</name>
    <dbReference type="NCBI Taxonomy" id="84645"/>
    <lineage>
        <taxon>Eukaryota</taxon>
        <taxon>Metazoa</taxon>
        <taxon>Chordata</taxon>
        <taxon>Craniata</taxon>
        <taxon>Vertebrata</taxon>
        <taxon>Euteleostomi</taxon>
        <taxon>Actinopterygii</taxon>
        <taxon>Neopterygii</taxon>
        <taxon>Teleostei</taxon>
        <taxon>Ostariophysi</taxon>
        <taxon>Cypriniformes</taxon>
        <taxon>Cyprinidae</taxon>
        <taxon>Labeoninae</taxon>
        <taxon>Labeonini</taxon>
        <taxon>Labeo</taxon>
    </lineage>
</organism>
<dbReference type="PANTHER" id="PTHR12517">
    <property type="entry name" value="VACUOLAR PROTEIN SORTING-ASSOCIATED PROTEIN 13B"/>
    <property type="match status" value="1"/>
</dbReference>
<protein>
    <submittedName>
        <fullName evidence="2">Vacuolar sorting-associated 13B</fullName>
    </submittedName>
</protein>
<feature type="region of interest" description="Disordered" evidence="1">
    <location>
        <begin position="500"/>
        <end position="521"/>
    </location>
</feature>
<dbReference type="STRING" id="84645.A0A498LA31"/>
<name>A0A498LA31_LABRO</name>
<comment type="caution">
    <text evidence="2">The sequence shown here is derived from an EMBL/GenBank/DDBJ whole genome shotgun (WGS) entry which is preliminary data.</text>
</comment>
<dbReference type="EMBL" id="QBIY01013421">
    <property type="protein sequence ID" value="RXN05082.1"/>
    <property type="molecule type" value="Genomic_DNA"/>
</dbReference>
<keyword evidence="3" id="KW-1185">Reference proteome</keyword>
<evidence type="ECO:0000313" key="2">
    <source>
        <dbReference type="EMBL" id="RXN05082.1"/>
    </source>
</evidence>
<accession>A0A498LA31</accession>
<dbReference type="Proteomes" id="UP000290572">
    <property type="component" value="Unassembled WGS sequence"/>
</dbReference>
<dbReference type="PANTHER" id="PTHR12517:SF0">
    <property type="entry name" value="INTERMEMBRANE LIPID TRANSFER PROTEIN VPS13B"/>
    <property type="match status" value="1"/>
</dbReference>
<proteinExistence type="predicted"/>
<feature type="compositionally biased region" description="Low complexity" evidence="1">
    <location>
        <begin position="508"/>
        <end position="521"/>
    </location>
</feature>
<evidence type="ECO:0000313" key="3">
    <source>
        <dbReference type="Proteomes" id="UP000290572"/>
    </source>
</evidence>